<proteinExistence type="predicted"/>
<dbReference type="RefSeq" id="XP_058339265.1">
    <property type="nucleotide sequence ID" value="XM_058490030.1"/>
</dbReference>
<dbReference type="Proteomes" id="UP001234581">
    <property type="component" value="Unassembled WGS sequence"/>
</dbReference>
<comment type="caution">
    <text evidence="1">The sequence shown here is derived from an EMBL/GenBank/DDBJ whole genome shotgun (WGS) entry which is preliminary data.</text>
</comment>
<evidence type="ECO:0000313" key="1">
    <source>
        <dbReference type="EMBL" id="KAJ8654351.1"/>
    </source>
</evidence>
<reference evidence="1 2" key="1">
    <citation type="submission" date="2023-03" db="EMBL/GenBank/DDBJ databases">
        <title>Genome sequence of Lichtheimia ornata CBS 291.66.</title>
        <authorList>
            <person name="Mohabir J.T."/>
            <person name="Shea T.P."/>
            <person name="Kurbessoian T."/>
            <person name="Berby B."/>
            <person name="Fontaine J."/>
            <person name="Livny J."/>
            <person name="Gnirke A."/>
            <person name="Stajich J.E."/>
            <person name="Cuomo C.A."/>
        </authorList>
    </citation>
    <scope>NUCLEOTIDE SEQUENCE [LARGE SCALE GENOMIC DNA]</scope>
    <source>
        <strain evidence="1">CBS 291.66</strain>
    </source>
</reference>
<accession>A0AAD7XVJ1</accession>
<keyword evidence="2" id="KW-1185">Reference proteome</keyword>
<name>A0AAD7XVJ1_9FUNG</name>
<evidence type="ECO:0000313" key="2">
    <source>
        <dbReference type="Proteomes" id="UP001234581"/>
    </source>
</evidence>
<organism evidence="1 2">
    <name type="scientific">Lichtheimia ornata</name>
    <dbReference type="NCBI Taxonomy" id="688661"/>
    <lineage>
        <taxon>Eukaryota</taxon>
        <taxon>Fungi</taxon>
        <taxon>Fungi incertae sedis</taxon>
        <taxon>Mucoromycota</taxon>
        <taxon>Mucoromycotina</taxon>
        <taxon>Mucoromycetes</taxon>
        <taxon>Mucorales</taxon>
        <taxon>Lichtheimiaceae</taxon>
        <taxon>Lichtheimia</taxon>
    </lineage>
</organism>
<dbReference type="AlphaFoldDB" id="A0AAD7XVJ1"/>
<sequence length="111" mass="12439">MKILAVAISQAFLGASYSVNGVQPGMEHIDHNANAGMCSEPIRLDSCPPADPSFCTYESFPLKDPKFVNTIKRSCIRRETAEECKELQKNENECLRKGCTWIYREPKQKGA</sequence>
<protein>
    <submittedName>
        <fullName evidence="1">Uncharacterized protein</fullName>
    </submittedName>
</protein>
<dbReference type="EMBL" id="JARTCD010000063">
    <property type="protein sequence ID" value="KAJ8654351.1"/>
    <property type="molecule type" value="Genomic_DNA"/>
</dbReference>
<gene>
    <name evidence="1" type="ORF">O0I10_010047</name>
</gene>
<dbReference type="GeneID" id="83217451"/>